<feature type="transmembrane region" description="Helical" evidence="7">
    <location>
        <begin position="249"/>
        <end position="270"/>
    </location>
</feature>
<sequence>MNELFELFQYNFFLNAVCAALLASISCGIIGSYIVARRIVFISGGITHASFGGIGLAWYLGLNPVFGAAVFGVLSALGIEWLSKKTDVRQDSVIGILWALGMALGIIFIYMTPGYAPNLMSFLFGNILTVGALDLYLLLGLCLITIAIFLFLLRPILFVAFDEEFARTQKAPVQFLNYLMISLVALAIVLNIRVVGIILVISFLTIPQTIANMFTSDFKKMILGSIAFGILGSFIGLLVSYRINAPSGATIIFSFVILFIVAKIVQLAMISAKRKKSSLMQSDR</sequence>
<comment type="similarity">
    <text evidence="2 6">Belongs to the ABC-3 integral membrane protein family.</text>
</comment>
<evidence type="ECO:0000313" key="9">
    <source>
        <dbReference type="Proteomes" id="UP000218267"/>
    </source>
</evidence>
<dbReference type="PANTHER" id="PTHR30477:SF18">
    <property type="entry name" value="METAL TRANSPORT SYSTEM MEMBRANE PROTEIN CT_417-RELATED"/>
    <property type="match status" value="1"/>
</dbReference>
<gene>
    <name evidence="8" type="ORF">ALGA_2388</name>
</gene>
<dbReference type="InterPro" id="IPR001626">
    <property type="entry name" value="ABC_TroCD"/>
</dbReference>
<accession>A0A1Y1CK37</accession>
<dbReference type="SUPFAM" id="SSF81345">
    <property type="entry name" value="ABC transporter involved in vitamin B12 uptake, BtuC"/>
    <property type="match status" value="1"/>
</dbReference>
<keyword evidence="3 6" id="KW-0812">Transmembrane</keyword>
<evidence type="ECO:0000256" key="1">
    <source>
        <dbReference type="ARBA" id="ARBA00004141"/>
    </source>
</evidence>
<dbReference type="GO" id="GO:0055085">
    <property type="term" value="P:transmembrane transport"/>
    <property type="evidence" value="ECO:0007669"/>
    <property type="project" value="InterPro"/>
</dbReference>
<reference evidence="8 9" key="1">
    <citation type="journal article" date="2018" name="Mar. Genomics">
        <title>Complete genome sequence of Marinifilaceae bacterium strain SPP2, isolated from the Antarctic marine sediment.</title>
        <authorList>
            <person name="Watanabe M."/>
            <person name="Kojima H."/>
            <person name="Fukui M."/>
        </authorList>
    </citation>
    <scope>NUCLEOTIDE SEQUENCE [LARGE SCALE GENOMIC DNA]</scope>
    <source>
        <strain evidence="8 9">SPP2</strain>
    </source>
</reference>
<evidence type="ECO:0000256" key="3">
    <source>
        <dbReference type="ARBA" id="ARBA00022692"/>
    </source>
</evidence>
<evidence type="ECO:0000256" key="6">
    <source>
        <dbReference type="RuleBase" id="RU003943"/>
    </source>
</evidence>
<feature type="transmembrane region" description="Helical" evidence="7">
    <location>
        <begin position="173"/>
        <end position="190"/>
    </location>
</feature>
<dbReference type="AlphaFoldDB" id="A0A1Y1CK37"/>
<dbReference type="GO" id="GO:0043190">
    <property type="term" value="C:ATP-binding cassette (ABC) transporter complex"/>
    <property type="evidence" value="ECO:0007669"/>
    <property type="project" value="InterPro"/>
</dbReference>
<keyword evidence="6" id="KW-0813">Transport</keyword>
<evidence type="ECO:0000256" key="5">
    <source>
        <dbReference type="ARBA" id="ARBA00023136"/>
    </source>
</evidence>
<feature type="transmembrane region" description="Helical" evidence="7">
    <location>
        <begin position="136"/>
        <end position="161"/>
    </location>
</feature>
<evidence type="ECO:0000256" key="7">
    <source>
        <dbReference type="SAM" id="Phobius"/>
    </source>
</evidence>
<feature type="transmembrane region" description="Helical" evidence="7">
    <location>
        <begin position="95"/>
        <end position="116"/>
    </location>
</feature>
<comment type="subcellular location">
    <subcellularLocation>
        <location evidence="6">Cell membrane</location>
        <topology evidence="6">Multi-pass membrane protein</topology>
    </subcellularLocation>
    <subcellularLocation>
        <location evidence="1">Membrane</location>
        <topology evidence="1">Multi-pass membrane protein</topology>
    </subcellularLocation>
</comment>
<dbReference type="RefSeq" id="WP_096429556.1">
    <property type="nucleotide sequence ID" value="NZ_AP018042.1"/>
</dbReference>
<evidence type="ECO:0000256" key="2">
    <source>
        <dbReference type="ARBA" id="ARBA00008034"/>
    </source>
</evidence>
<evidence type="ECO:0008006" key="10">
    <source>
        <dbReference type="Google" id="ProtNLM"/>
    </source>
</evidence>
<dbReference type="Gene3D" id="1.10.3470.10">
    <property type="entry name" value="ABC transporter involved in vitamin B12 uptake, BtuC"/>
    <property type="match status" value="1"/>
</dbReference>
<dbReference type="InterPro" id="IPR037294">
    <property type="entry name" value="ABC_BtuC-like"/>
</dbReference>
<proteinExistence type="inferred from homology"/>
<dbReference type="OrthoDB" id="9798540at2"/>
<evidence type="ECO:0000313" key="8">
    <source>
        <dbReference type="EMBL" id="BAX80715.1"/>
    </source>
</evidence>
<evidence type="ECO:0000256" key="4">
    <source>
        <dbReference type="ARBA" id="ARBA00022989"/>
    </source>
</evidence>
<name>A0A1Y1CK37_9BACT</name>
<feature type="transmembrane region" description="Helical" evidence="7">
    <location>
        <begin position="65"/>
        <end position="83"/>
    </location>
</feature>
<dbReference type="KEGG" id="mbas:ALGA_2388"/>
<dbReference type="PANTHER" id="PTHR30477">
    <property type="entry name" value="ABC-TRANSPORTER METAL-BINDING PROTEIN"/>
    <property type="match status" value="1"/>
</dbReference>
<feature type="transmembrane region" description="Helical" evidence="7">
    <location>
        <begin position="12"/>
        <end position="34"/>
    </location>
</feature>
<dbReference type="EMBL" id="AP018042">
    <property type="protein sequence ID" value="BAX80715.1"/>
    <property type="molecule type" value="Genomic_DNA"/>
</dbReference>
<keyword evidence="5 7" id="KW-0472">Membrane</keyword>
<organism evidence="8 9">
    <name type="scientific">Labilibaculum antarcticum</name>
    <dbReference type="NCBI Taxonomy" id="1717717"/>
    <lineage>
        <taxon>Bacteria</taxon>
        <taxon>Pseudomonadati</taxon>
        <taxon>Bacteroidota</taxon>
        <taxon>Bacteroidia</taxon>
        <taxon>Marinilabiliales</taxon>
        <taxon>Marinifilaceae</taxon>
        <taxon>Labilibaculum</taxon>
    </lineage>
</organism>
<dbReference type="GO" id="GO:0010043">
    <property type="term" value="P:response to zinc ion"/>
    <property type="evidence" value="ECO:0007669"/>
    <property type="project" value="TreeGrafter"/>
</dbReference>
<feature type="transmembrane region" description="Helical" evidence="7">
    <location>
        <begin position="221"/>
        <end position="243"/>
    </location>
</feature>
<dbReference type="CDD" id="cd06550">
    <property type="entry name" value="TM_ABC_iron-siderophores_like"/>
    <property type="match status" value="1"/>
</dbReference>
<dbReference type="Proteomes" id="UP000218267">
    <property type="component" value="Chromosome"/>
</dbReference>
<keyword evidence="4 7" id="KW-1133">Transmembrane helix</keyword>
<feature type="transmembrane region" description="Helical" evidence="7">
    <location>
        <begin position="39"/>
        <end position="59"/>
    </location>
</feature>
<dbReference type="Pfam" id="PF00950">
    <property type="entry name" value="ABC-3"/>
    <property type="match status" value="1"/>
</dbReference>
<keyword evidence="9" id="KW-1185">Reference proteome</keyword>
<protein>
    <recommendedName>
        <fullName evidence="10">Zinc ABC transporter permease</fullName>
    </recommendedName>
</protein>
<reference evidence="9" key="2">
    <citation type="journal article" date="2020" name="Antonie Van Leeuwenhoek">
        <title>Labilibaculum antarcticum sp. nov., a novel facultative anaerobic, psychrotorelant bacterium isolated from marine sediment of Antarctica.</title>
        <authorList>
            <person name="Watanabe M."/>
            <person name="Kojima H."/>
            <person name="Fukui M."/>
        </authorList>
    </citation>
    <scope>NUCLEOTIDE SEQUENCE [LARGE SCALE GENOMIC DNA]</scope>
    <source>
        <strain evidence="9">SPP2</strain>
    </source>
</reference>